<organism evidence="2 3">
    <name type="scientific">Sphingomonas morindae</name>
    <dbReference type="NCBI Taxonomy" id="1541170"/>
    <lineage>
        <taxon>Bacteria</taxon>
        <taxon>Pseudomonadati</taxon>
        <taxon>Pseudomonadota</taxon>
        <taxon>Alphaproteobacteria</taxon>
        <taxon>Sphingomonadales</taxon>
        <taxon>Sphingomonadaceae</taxon>
        <taxon>Sphingomonas</taxon>
    </lineage>
</organism>
<protein>
    <recommendedName>
        <fullName evidence="4">Adenylate cyclase</fullName>
    </recommendedName>
</protein>
<feature type="transmembrane region" description="Helical" evidence="1">
    <location>
        <begin position="83"/>
        <end position="106"/>
    </location>
</feature>
<evidence type="ECO:0008006" key="4">
    <source>
        <dbReference type="Google" id="ProtNLM"/>
    </source>
</evidence>
<feature type="transmembrane region" description="Helical" evidence="1">
    <location>
        <begin position="151"/>
        <end position="168"/>
    </location>
</feature>
<reference evidence="2" key="1">
    <citation type="journal article" date="2022" name="Toxins">
        <title>Genomic Analysis of Sphingopyxis sp. USTB-05 for Biodegrading Cyanobacterial Hepatotoxins.</title>
        <authorList>
            <person name="Liu C."/>
            <person name="Xu Q."/>
            <person name="Zhao Z."/>
            <person name="Zhang H."/>
            <person name="Liu X."/>
            <person name="Yin C."/>
            <person name="Liu Y."/>
            <person name="Yan H."/>
        </authorList>
    </citation>
    <scope>NUCLEOTIDE SEQUENCE</scope>
    <source>
        <strain evidence="2">NBD5</strain>
    </source>
</reference>
<name>A0ABY4XCX3_9SPHN</name>
<keyword evidence="1" id="KW-0472">Membrane</keyword>
<feature type="transmembrane region" description="Helical" evidence="1">
    <location>
        <begin position="49"/>
        <end position="71"/>
    </location>
</feature>
<sequence length="263" mass="28995">MATIALENRSTWRGEQRFFVASAIIMTLLVFAGFSFQLAMGRSSFRVPIFLHIHAFFFFGWTLLYLVQTLLAGSDRLALHRRLGWIALVWIPAMLVMGTYVTIVSVRTLHVPFFFQPAYFTVMNPLSLYVSAALAAAAIAMRRRTLWHRRLMFCSMSILLAPAIGRLIPSPLLIPFTGEAVFGLALLFPLAGMIHDARAHGRIHPAWRWGVGAMLAMVVAANAISFSPLGPALYRAVTAGSPGAAQPPLAFPPPPWARPAPRL</sequence>
<accession>A0ABY4XCX3</accession>
<evidence type="ECO:0000313" key="3">
    <source>
        <dbReference type="Proteomes" id="UP001056937"/>
    </source>
</evidence>
<feature type="transmembrane region" description="Helical" evidence="1">
    <location>
        <begin position="18"/>
        <end position="37"/>
    </location>
</feature>
<evidence type="ECO:0000256" key="1">
    <source>
        <dbReference type="SAM" id="Phobius"/>
    </source>
</evidence>
<dbReference type="EMBL" id="CP084931">
    <property type="protein sequence ID" value="USI74767.1"/>
    <property type="molecule type" value="Genomic_DNA"/>
</dbReference>
<dbReference type="Proteomes" id="UP001056937">
    <property type="component" value="Chromosome 2"/>
</dbReference>
<feature type="transmembrane region" description="Helical" evidence="1">
    <location>
        <begin position="118"/>
        <end position="139"/>
    </location>
</feature>
<feature type="transmembrane region" description="Helical" evidence="1">
    <location>
        <begin position="206"/>
        <end position="226"/>
    </location>
</feature>
<dbReference type="RefSeq" id="WP_252168581.1">
    <property type="nucleotide sequence ID" value="NZ_CP084931.1"/>
</dbReference>
<proteinExistence type="predicted"/>
<keyword evidence="3" id="KW-1185">Reference proteome</keyword>
<feature type="transmembrane region" description="Helical" evidence="1">
    <location>
        <begin position="174"/>
        <end position="194"/>
    </location>
</feature>
<keyword evidence="1" id="KW-1133">Transmembrane helix</keyword>
<evidence type="ECO:0000313" key="2">
    <source>
        <dbReference type="EMBL" id="USI74767.1"/>
    </source>
</evidence>
<keyword evidence="1" id="KW-0812">Transmembrane</keyword>
<gene>
    <name evidence="2" type="ORF">LHA26_18630</name>
</gene>